<evidence type="ECO:0000313" key="2">
    <source>
        <dbReference type="Proteomes" id="UP000831390"/>
    </source>
</evidence>
<dbReference type="EMBL" id="CP094534">
    <property type="protein sequence ID" value="UOE32600.1"/>
    <property type="molecule type" value="Genomic_DNA"/>
</dbReference>
<proteinExistence type="predicted"/>
<sequence length="141" mass="16878">MMLDEARVRFCDWNESGGSLEYDISHLHDDWDVVIQTYEVRGISYEEQLIYTSDFTLFRQGSAVPEDFARYPAAHKRQLWEIIFAIKQRFLDEVRPAIVEHFIKAPYGVTQRLALYRKHLDLREYDVEQTSHTFTFIRRTL</sequence>
<name>A0ABY4B0B1_9BACT</name>
<dbReference type="Proteomes" id="UP000831390">
    <property type="component" value="Chromosome"/>
</dbReference>
<reference evidence="1 2" key="1">
    <citation type="submission" date="2022-03" db="EMBL/GenBank/DDBJ databases">
        <title>Hymenobactersp. isolated from the air.</title>
        <authorList>
            <person name="Won M."/>
            <person name="Kwon S.-W."/>
        </authorList>
    </citation>
    <scope>NUCLEOTIDE SEQUENCE [LARGE SCALE GENOMIC DNA]</scope>
    <source>
        <strain evidence="1 2">KACC 22596</strain>
    </source>
</reference>
<protein>
    <submittedName>
        <fullName evidence="1">Uncharacterized protein</fullName>
    </submittedName>
</protein>
<evidence type="ECO:0000313" key="1">
    <source>
        <dbReference type="EMBL" id="UOE32600.1"/>
    </source>
</evidence>
<organism evidence="1 2">
    <name type="scientific">Hymenobacter monticola</name>
    <dbReference type="NCBI Taxonomy" id="1705399"/>
    <lineage>
        <taxon>Bacteria</taxon>
        <taxon>Pseudomonadati</taxon>
        <taxon>Bacteroidota</taxon>
        <taxon>Cytophagia</taxon>
        <taxon>Cytophagales</taxon>
        <taxon>Hymenobacteraceae</taxon>
        <taxon>Hymenobacter</taxon>
    </lineage>
</organism>
<accession>A0ABY4B0B1</accession>
<gene>
    <name evidence="1" type="ORF">MTP16_15850</name>
</gene>
<keyword evidence="2" id="KW-1185">Reference proteome</keyword>
<dbReference type="RefSeq" id="WP_243511471.1">
    <property type="nucleotide sequence ID" value="NZ_CP094534.1"/>
</dbReference>